<feature type="transmembrane region" description="Helical" evidence="9">
    <location>
        <begin position="21"/>
        <end position="44"/>
    </location>
</feature>
<evidence type="ECO:0000256" key="4">
    <source>
        <dbReference type="ARBA" id="ARBA00022519"/>
    </source>
</evidence>
<evidence type="ECO:0000313" key="12">
    <source>
        <dbReference type="Proteomes" id="UP000739565"/>
    </source>
</evidence>
<keyword evidence="2 9" id="KW-0813">Transport</keyword>
<evidence type="ECO:0000256" key="9">
    <source>
        <dbReference type="RuleBase" id="RU369079"/>
    </source>
</evidence>
<comment type="subcellular location">
    <subcellularLocation>
        <location evidence="1 9">Cell inner membrane</location>
        <topology evidence="1 9">Multi-pass membrane protein</topology>
    </subcellularLocation>
</comment>
<dbReference type="GO" id="GO:0015740">
    <property type="term" value="P:C4-dicarboxylate transport"/>
    <property type="evidence" value="ECO:0007669"/>
    <property type="project" value="TreeGrafter"/>
</dbReference>
<dbReference type="InterPro" id="IPR055348">
    <property type="entry name" value="DctQ"/>
</dbReference>
<keyword evidence="5 9" id="KW-0812">Transmembrane</keyword>
<keyword evidence="4 9" id="KW-0997">Cell inner membrane</keyword>
<dbReference type="Proteomes" id="UP000739565">
    <property type="component" value="Unassembled WGS sequence"/>
</dbReference>
<dbReference type="PANTHER" id="PTHR35011:SF2">
    <property type="entry name" value="2,3-DIKETO-L-GULONATE TRAP TRANSPORTER SMALL PERMEASE PROTEIN YIAM"/>
    <property type="match status" value="1"/>
</dbReference>
<dbReference type="RefSeq" id="WP_259659975.1">
    <property type="nucleotide sequence ID" value="NZ_JAHXRI010000004.1"/>
</dbReference>
<evidence type="ECO:0000256" key="2">
    <source>
        <dbReference type="ARBA" id="ARBA00022448"/>
    </source>
</evidence>
<accession>A0A953N6L7</accession>
<evidence type="ECO:0000256" key="8">
    <source>
        <dbReference type="ARBA" id="ARBA00038436"/>
    </source>
</evidence>
<keyword evidence="7 9" id="KW-0472">Membrane</keyword>
<dbReference type="Pfam" id="PF04290">
    <property type="entry name" value="DctQ"/>
    <property type="match status" value="1"/>
</dbReference>
<comment type="similarity">
    <text evidence="8 9">Belongs to the TRAP transporter small permease family.</text>
</comment>
<organism evidence="11 12">
    <name type="scientific">Zwartia hollandica</name>
    <dbReference type="NCBI Taxonomy" id="324606"/>
    <lineage>
        <taxon>Bacteria</taxon>
        <taxon>Pseudomonadati</taxon>
        <taxon>Pseudomonadota</taxon>
        <taxon>Betaproteobacteria</taxon>
        <taxon>Burkholderiales</taxon>
        <taxon>Alcaligenaceae</taxon>
        <taxon>Zwartia</taxon>
    </lineage>
</organism>
<feature type="transmembrane region" description="Helical" evidence="9">
    <location>
        <begin position="99"/>
        <end position="118"/>
    </location>
</feature>
<proteinExistence type="inferred from homology"/>
<dbReference type="GO" id="GO:0022857">
    <property type="term" value="F:transmembrane transporter activity"/>
    <property type="evidence" value="ECO:0007669"/>
    <property type="project" value="UniProtKB-UniRule"/>
</dbReference>
<dbReference type="GO" id="GO:0005886">
    <property type="term" value="C:plasma membrane"/>
    <property type="evidence" value="ECO:0007669"/>
    <property type="project" value="UniProtKB-SubCell"/>
</dbReference>
<gene>
    <name evidence="11" type="ORF">KZZ10_02760</name>
</gene>
<keyword evidence="12" id="KW-1185">Reference proteome</keyword>
<dbReference type="PANTHER" id="PTHR35011">
    <property type="entry name" value="2,3-DIKETO-L-GULONATE TRAP TRANSPORTER SMALL PERMEASE PROTEIN YIAM"/>
    <property type="match status" value="1"/>
</dbReference>
<comment type="caution">
    <text evidence="11">The sequence shown here is derived from an EMBL/GenBank/DDBJ whole genome shotgun (WGS) entry which is preliminary data.</text>
</comment>
<evidence type="ECO:0000256" key="5">
    <source>
        <dbReference type="ARBA" id="ARBA00022692"/>
    </source>
</evidence>
<feature type="transmembrane region" description="Helical" evidence="9">
    <location>
        <begin position="138"/>
        <end position="161"/>
    </location>
</feature>
<dbReference type="EMBL" id="JAHXRI010000004">
    <property type="protein sequence ID" value="MBZ1349555.1"/>
    <property type="molecule type" value="Genomic_DNA"/>
</dbReference>
<comment type="function">
    <text evidence="9">Part of the tripartite ATP-independent periplasmic (TRAP) transport system.</text>
</comment>
<feature type="transmembrane region" description="Helical" evidence="9">
    <location>
        <begin position="64"/>
        <end position="87"/>
    </location>
</feature>
<evidence type="ECO:0000256" key="3">
    <source>
        <dbReference type="ARBA" id="ARBA00022475"/>
    </source>
</evidence>
<evidence type="ECO:0000256" key="7">
    <source>
        <dbReference type="ARBA" id="ARBA00023136"/>
    </source>
</evidence>
<evidence type="ECO:0000256" key="1">
    <source>
        <dbReference type="ARBA" id="ARBA00004429"/>
    </source>
</evidence>
<comment type="subunit">
    <text evidence="9">The complex comprises the extracytoplasmic solute receptor protein and the two transmembrane proteins.</text>
</comment>
<keyword evidence="3" id="KW-1003">Cell membrane</keyword>
<dbReference type="InterPro" id="IPR007387">
    <property type="entry name" value="TRAP_DctQ"/>
</dbReference>
<sequence length="173" mass="18832">MNTISMPYDTTTLLGKLFKGIDFVLIAAIVAIFCFMVGIVSAQVALRYGLNMSIDWADESGRLAFVWVVFLAIPVAASHGAHIGIDLFVDKFSPTHQAIIRKLSCGLCAALCYAIAWSCIELCKDQWDEKMATLDISVAYFFVPVGLGMVMTALHLTRIALTAPPLKKLGDAE</sequence>
<reference evidence="11" key="1">
    <citation type="submission" date="2021-07" db="EMBL/GenBank/DDBJ databases">
        <title>New genus and species of the family Alcaligenaceae.</title>
        <authorList>
            <person name="Hahn M.W."/>
        </authorList>
    </citation>
    <scope>NUCLEOTIDE SEQUENCE</scope>
    <source>
        <strain evidence="11">LF4-65</strain>
    </source>
</reference>
<evidence type="ECO:0000313" key="11">
    <source>
        <dbReference type="EMBL" id="MBZ1349555.1"/>
    </source>
</evidence>
<name>A0A953N6L7_9BURK</name>
<feature type="domain" description="Tripartite ATP-independent periplasmic transporters DctQ component" evidence="10">
    <location>
        <begin position="36"/>
        <end position="157"/>
    </location>
</feature>
<evidence type="ECO:0000256" key="6">
    <source>
        <dbReference type="ARBA" id="ARBA00022989"/>
    </source>
</evidence>
<protein>
    <recommendedName>
        <fullName evidence="9">TRAP transporter small permease protein</fullName>
    </recommendedName>
</protein>
<evidence type="ECO:0000259" key="10">
    <source>
        <dbReference type="Pfam" id="PF04290"/>
    </source>
</evidence>
<dbReference type="AlphaFoldDB" id="A0A953N6L7"/>
<keyword evidence="6 9" id="KW-1133">Transmembrane helix</keyword>